<evidence type="ECO:0000313" key="2">
    <source>
        <dbReference type="EMBL" id="ABW01158.1"/>
    </source>
</evidence>
<accession>A8MB68</accession>
<dbReference type="eggNOG" id="arCOG05503">
    <property type="taxonomic scope" value="Archaea"/>
</dbReference>
<dbReference type="KEGG" id="cma:Cmaq_0310"/>
<evidence type="ECO:0000313" key="3">
    <source>
        <dbReference type="Proteomes" id="UP000001137"/>
    </source>
</evidence>
<feature type="transmembrane region" description="Helical" evidence="1">
    <location>
        <begin position="562"/>
        <end position="582"/>
    </location>
</feature>
<dbReference type="HOGENOM" id="CLU_453164_0_0_2"/>
<keyword evidence="1" id="KW-0472">Membrane</keyword>
<organism evidence="2 3">
    <name type="scientific">Caldivirga maquilingensis (strain ATCC 700844 / DSM 13496 / JCM 10307 / IC-167)</name>
    <dbReference type="NCBI Taxonomy" id="397948"/>
    <lineage>
        <taxon>Archaea</taxon>
        <taxon>Thermoproteota</taxon>
        <taxon>Thermoprotei</taxon>
        <taxon>Thermoproteales</taxon>
        <taxon>Thermoproteaceae</taxon>
        <taxon>Caldivirga</taxon>
    </lineage>
</organism>
<dbReference type="AlphaFoldDB" id="A8MB68"/>
<dbReference type="Proteomes" id="UP000001137">
    <property type="component" value="Chromosome"/>
</dbReference>
<proteinExistence type="predicted"/>
<dbReference type="EMBL" id="CP000852">
    <property type="protein sequence ID" value="ABW01158.1"/>
    <property type="molecule type" value="Genomic_DNA"/>
</dbReference>
<evidence type="ECO:0000256" key="1">
    <source>
        <dbReference type="SAM" id="Phobius"/>
    </source>
</evidence>
<dbReference type="STRING" id="397948.Cmaq_0310"/>
<reference evidence="2 3" key="1">
    <citation type="submission" date="2007-10" db="EMBL/GenBank/DDBJ databases">
        <title>Complete sequence of Caldivirga maquilingensis IC-167.</title>
        <authorList>
            <consortium name="US DOE Joint Genome Institute"/>
            <person name="Copeland A."/>
            <person name="Lucas S."/>
            <person name="Lapidus A."/>
            <person name="Barry K."/>
            <person name="Glavina del Rio T."/>
            <person name="Dalin E."/>
            <person name="Tice H."/>
            <person name="Pitluck S."/>
            <person name="Saunders E."/>
            <person name="Brettin T."/>
            <person name="Bruce D."/>
            <person name="Detter J.C."/>
            <person name="Han C."/>
            <person name="Schmutz J."/>
            <person name="Larimer F."/>
            <person name="Land M."/>
            <person name="Hauser L."/>
            <person name="Kyrpides N."/>
            <person name="Ivanova N."/>
            <person name="Biddle J.F."/>
            <person name="Zhang Z."/>
            <person name="Fitz-Gibbon S.T."/>
            <person name="Lowe T.M."/>
            <person name="Saltikov C."/>
            <person name="House C.H."/>
            <person name="Richardson P."/>
        </authorList>
    </citation>
    <scope>NUCLEOTIDE SEQUENCE [LARGE SCALE GENOMIC DNA]</scope>
    <source>
        <strain evidence="3">ATCC 700844 / DSM 13496 / JCM 10307 / IC-167</strain>
    </source>
</reference>
<gene>
    <name evidence="2" type="ordered locus">Cmaq_0310</name>
</gene>
<keyword evidence="3" id="KW-1185">Reference proteome</keyword>
<keyword evidence="1" id="KW-1133">Transmembrane helix</keyword>
<protein>
    <submittedName>
        <fullName evidence="2">Uncharacterized protein</fullName>
    </submittedName>
</protein>
<name>A8MB68_CALMQ</name>
<keyword evidence="1" id="KW-0812">Transmembrane</keyword>
<sequence>MRRLIAFLTAFIAMMPVLAAVPNYIVNYGLIYINGSSIPVMLPINGSSIIPLNCNGLVNLTLVIDPRSQLGLASASLVLSNGSITPVTGLNTPKYMSTWVNCRSTYGVIVFVSSYMKIPPVLYLYNGPVITGSYSGSGVLTINNTVSLGLTPLYTIIGLVVIGGSVKPASPFTFLVNKSTYTINTNGIPIVMNKYVYISYTLNPTFRVNNATVYYSVNTTYSIPATSSIPWSGLALLSNDTAYYTVSLTGSLMRLNATIPIFIPGQELVKLSGSVNWIESTASVSLNPWCSNLLIPTQVSGGNVIVTVPSNETLYVGNEPVVNLIVLGLANNKATVTLNNIITGSSISVETLDGYPLNATILLLGHGAYSVLRNNTCLVPGLYSMVIMSDSGYYRLVVNINQSSTIVKVPLFHVVNLSTTLTQLPPSCSNVMLTMNSSAHLISSNDNVFKFTLSNVKYGSSILINAVINGSIVGSSMIKVNSSEINVSIPVRVINVKVTGLLGSPISAVVDAGGLSFNINGSATICVPIGVNYVTVHAAIGSYTVPIVGNSASVNVLYYINWSYLAAILLIIVIIIIAALLAKLVSGGKNNDNGDFVITVGD</sequence>